<evidence type="ECO:0000313" key="1">
    <source>
        <dbReference type="Proteomes" id="UP000887566"/>
    </source>
</evidence>
<dbReference type="AlphaFoldDB" id="A0A914V8G4"/>
<organism evidence="1 2">
    <name type="scientific">Plectus sambesii</name>
    <dbReference type="NCBI Taxonomy" id="2011161"/>
    <lineage>
        <taxon>Eukaryota</taxon>
        <taxon>Metazoa</taxon>
        <taxon>Ecdysozoa</taxon>
        <taxon>Nematoda</taxon>
        <taxon>Chromadorea</taxon>
        <taxon>Plectida</taxon>
        <taxon>Plectina</taxon>
        <taxon>Plectoidea</taxon>
        <taxon>Plectidae</taxon>
        <taxon>Plectus</taxon>
    </lineage>
</organism>
<dbReference type="WBParaSite" id="PSAMB.scaffold16589size1299.g36968.t1">
    <property type="protein sequence ID" value="PSAMB.scaffold16589size1299.g36968.t1"/>
    <property type="gene ID" value="PSAMB.scaffold16589size1299.g36968"/>
</dbReference>
<accession>A0A914V8G4</accession>
<protein>
    <submittedName>
        <fullName evidence="2">Uncharacterized protein</fullName>
    </submittedName>
</protein>
<proteinExistence type="predicted"/>
<evidence type="ECO:0000313" key="2">
    <source>
        <dbReference type="WBParaSite" id="PSAMB.scaffold16589size1299.g36968.t1"/>
    </source>
</evidence>
<reference evidence="2" key="1">
    <citation type="submission" date="2022-11" db="UniProtKB">
        <authorList>
            <consortium name="WormBaseParasite"/>
        </authorList>
    </citation>
    <scope>IDENTIFICATION</scope>
</reference>
<name>A0A914V8G4_9BILA</name>
<keyword evidence="1" id="KW-1185">Reference proteome</keyword>
<sequence length="111" mass="12172">MRNLMQSLYRNELGDSSLDPLSGGWAGRDPATGLCSLHGIPDTCAETGAGHLTFSEFNPLSFPGVRVIGSLMRFSALLVILPLSPCPPRSRQHKWNVLRRNISVLIHSVFD</sequence>
<dbReference type="Proteomes" id="UP000887566">
    <property type="component" value="Unplaced"/>
</dbReference>